<evidence type="ECO:0000313" key="2">
    <source>
        <dbReference type="Proteomes" id="UP000799330"/>
    </source>
</evidence>
<accession>A0A966L4R9</accession>
<gene>
    <name evidence="1" type="ORF">GPJ16_08955</name>
</gene>
<sequence length="65" mass="7436">MSSQTKSLSEITQQAIQVLSKEIGISSTVRFLNQFSTGYGNYTEERESLFKDLTLDEILKRMQDT</sequence>
<dbReference type="Proteomes" id="UP000799330">
    <property type="component" value="Unassembled WGS sequence"/>
</dbReference>
<comment type="caution">
    <text evidence="1">The sequence shown here is derived from an EMBL/GenBank/DDBJ whole genome shotgun (WGS) entry which is preliminary data.</text>
</comment>
<reference evidence="1" key="1">
    <citation type="journal article" date="2019" name="Mol. Ecol.">
        <title>Genome evolution and host-microbiome shifts correspond with intraspecific niche divergence within harmful algal bloom-forming Microcystis aeruginosa.</title>
        <authorList>
            <person name="Jackrel S.L."/>
            <person name="White J.D."/>
            <person name="Evans J.T."/>
            <person name="Buffin K."/>
            <person name="Hayden K."/>
            <person name="Sarnelle O."/>
            <person name="Denef V.J."/>
        </authorList>
    </citation>
    <scope>NUCLEOTIDE SEQUENCE</scope>
    <source>
        <strain evidence="1">G11-04</strain>
    </source>
</reference>
<organism evidence="1 2">
    <name type="scientific">Microcystis aeruginosa G11-04</name>
    <dbReference type="NCBI Taxonomy" id="2685956"/>
    <lineage>
        <taxon>Bacteria</taxon>
        <taxon>Bacillati</taxon>
        <taxon>Cyanobacteriota</taxon>
        <taxon>Cyanophyceae</taxon>
        <taxon>Oscillatoriophycideae</taxon>
        <taxon>Chroococcales</taxon>
        <taxon>Microcystaceae</taxon>
        <taxon>Microcystis</taxon>
    </lineage>
</organism>
<dbReference type="EMBL" id="JAADAI010000093">
    <property type="protein sequence ID" value="NCS57065.1"/>
    <property type="molecule type" value="Genomic_DNA"/>
</dbReference>
<dbReference type="AlphaFoldDB" id="A0A966L4R9"/>
<evidence type="ECO:0000313" key="1">
    <source>
        <dbReference type="EMBL" id="NCS57065.1"/>
    </source>
</evidence>
<name>A0A966L4R9_MICAE</name>
<proteinExistence type="predicted"/>
<protein>
    <submittedName>
        <fullName evidence="1">Uncharacterized protein</fullName>
    </submittedName>
</protein>